<dbReference type="AlphaFoldDB" id="A0AA36G087"/>
<feature type="non-terminal residue" evidence="6">
    <location>
        <position position="396"/>
    </location>
</feature>
<sequence length="396" mass="44011">MSHGGGSTSQTVADIYRAVINDVISQMKDSFLDENIDIDVLQTLKQEWEDRVRSDGGVDYDGPKNPVQMVPVQPRTQPARPVQQQQQQHFAPTMRPQAQPSQQYTEAKAQAINQFVNRAPPMAVSMGQPQLLTHNLDHGQPPPQRIPATQPIYMGQPNQQPQQLHHFTQQQGINLQQIPPQFRLVQTNSQPFLIQNGGPGMQQPMPMVLPGQLMGNGRVFLQQQPAQPDQVHQLDGQGDSEDEPDASLPGPSLKRPELKLRSAAALPKPRRIKGKELKQLLKGLKGVVQVDGNGGGMTDSSSGEEEEDDLQRLAEPAEEKEDDDAGADGDDPLNSNDDQSDDEDVVTLFAAEDIIICQFEKVGRARQKWKFNLKDGIMRIKGKDYCFQKCQGEAEW</sequence>
<protein>
    <submittedName>
        <fullName evidence="6">Uncharacterized protein</fullName>
    </submittedName>
</protein>
<proteinExistence type="inferred from homology"/>
<evidence type="ECO:0000256" key="1">
    <source>
        <dbReference type="ARBA" id="ARBA00004123"/>
    </source>
</evidence>
<keyword evidence="3" id="KW-0804">Transcription</keyword>
<evidence type="ECO:0000256" key="2">
    <source>
        <dbReference type="ARBA" id="ARBA00010059"/>
    </source>
</evidence>
<dbReference type="Pfam" id="PF03153">
    <property type="entry name" value="TFIIA"/>
    <property type="match status" value="1"/>
</dbReference>
<keyword evidence="4" id="KW-0539">Nucleus</keyword>
<organism evidence="6 7">
    <name type="scientific">Mesorhabditis spiculigera</name>
    <dbReference type="NCBI Taxonomy" id="96644"/>
    <lineage>
        <taxon>Eukaryota</taxon>
        <taxon>Metazoa</taxon>
        <taxon>Ecdysozoa</taxon>
        <taxon>Nematoda</taxon>
        <taxon>Chromadorea</taxon>
        <taxon>Rhabditida</taxon>
        <taxon>Rhabditina</taxon>
        <taxon>Rhabditomorpha</taxon>
        <taxon>Rhabditoidea</taxon>
        <taxon>Rhabditidae</taxon>
        <taxon>Mesorhabditinae</taxon>
        <taxon>Mesorhabditis</taxon>
    </lineage>
</organism>
<dbReference type="CDD" id="cd07976">
    <property type="entry name" value="TFIIA_alpha_beta_like"/>
    <property type="match status" value="1"/>
</dbReference>
<dbReference type="Gene3D" id="2.30.18.10">
    <property type="entry name" value="Transcription factor IIA (TFIIA), beta-barrel domain"/>
    <property type="match status" value="1"/>
</dbReference>
<dbReference type="PANTHER" id="PTHR12694:SF8">
    <property type="entry name" value="TRANSCRIPTION INITIATION FACTOR IIA SUBUNIT 1"/>
    <property type="match status" value="1"/>
</dbReference>
<dbReference type="SUPFAM" id="SSF47396">
    <property type="entry name" value="Transcription factor IIA (TFIIA), alpha-helical domain"/>
    <property type="match status" value="1"/>
</dbReference>
<dbReference type="InterPro" id="IPR004855">
    <property type="entry name" value="TFIIA_asu/bsu"/>
</dbReference>
<evidence type="ECO:0000313" key="6">
    <source>
        <dbReference type="EMBL" id="CAJ0573584.1"/>
    </source>
</evidence>
<dbReference type="SUPFAM" id="SSF50784">
    <property type="entry name" value="Transcription factor IIA (TFIIA), beta-barrel domain"/>
    <property type="match status" value="1"/>
</dbReference>
<keyword evidence="7" id="KW-1185">Reference proteome</keyword>
<evidence type="ECO:0000256" key="3">
    <source>
        <dbReference type="ARBA" id="ARBA00023163"/>
    </source>
</evidence>
<feature type="region of interest" description="Disordered" evidence="5">
    <location>
        <begin position="225"/>
        <end position="271"/>
    </location>
</feature>
<comment type="subcellular location">
    <subcellularLocation>
        <location evidence="1">Nucleus</location>
    </subcellularLocation>
</comment>
<evidence type="ECO:0000256" key="5">
    <source>
        <dbReference type="SAM" id="MobiDB-lite"/>
    </source>
</evidence>
<evidence type="ECO:0000313" key="7">
    <source>
        <dbReference type="Proteomes" id="UP001177023"/>
    </source>
</evidence>
<accession>A0AA36G087</accession>
<dbReference type="Proteomes" id="UP001177023">
    <property type="component" value="Unassembled WGS sequence"/>
</dbReference>
<reference evidence="6" key="1">
    <citation type="submission" date="2023-06" db="EMBL/GenBank/DDBJ databases">
        <authorList>
            <person name="Delattre M."/>
        </authorList>
    </citation>
    <scope>NUCLEOTIDE SEQUENCE</scope>
    <source>
        <strain evidence="6">AF72</strain>
    </source>
</reference>
<name>A0AA36G087_9BILA</name>
<dbReference type="GO" id="GO:0005672">
    <property type="term" value="C:transcription factor TFIIA complex"/>
    <property type="evidence" value="ECO:0007669"/>
    <property type="project" value="InterPro"/>
</dbReference>
<dbReference type="InterPro" id="IPR009088">
    <property type="entry name" value="TFIIA_b-brl"/>
</dbReference>
<dbReference type="EMBL" id="CATQJA010002621">
    <property type="protein sequence ID" value="CAJ0573584.1"/>
    <property type="molecule type" value="Genomic_DNA"/>
</dbReference>
<dbReference type="PANTHER" id="PTHR12694">
    <property type="entry name" value="TRANSCRIPTION INITIATION FACTOR IIA SUBUNIT 1"/>
    <property type="match status" value="1"/>
</dbReference>
<feature type="compositionally biased region" description="Polar residues" evidence="5">
    <location>
        <begin position="96"/>
        <end position="107"/>
    </location>
</feature>
<comment type="caution">
    <text evidence="6">The sequence shown here is derived from an EMBL/GenBank/DDBJ whole genome shotgun (WGS) entry which is preliminary data.</text>
</comment>
<feature type="compositionally biased region" description="Acidic residues" evidence="5">
    <location>
        <begin position="318"/>
        <end position="331"/>
    </location>
</feature>
<gene>
    <name evidence="6" type="ORF">MSPICULIGERA_LOCUS11939</name>
</gene>
<evidence type="ECO:0000256" key="4">
    <source>
        <dbReference type="ARBA" id="ARBA00023242"/>
    </source>
</evidence>
<comment type="similarity">
    <text evidence="2">Belongs to the TFIIA subunit 1 family.</text>
</comment>
<feature type="region of interest" description="Disordered" evidence="5">
    <location>
        <begin position="288"/>
        <end position="342"/>
    </location>
</feature>
<dbReference type="SMART" id="SM01371">
    <property type="entry name" value="TFIIA"/>
    <property type="match status" value="1"/>
</dbReference>
<dbReference type="Gene3D" id="1.10.287.100">
    <property type="match status" value="1"/>
</dbReference>
<dbReference type="GO" id="GO:0006367">
    <property type="term" value="P:transcription initiation at RNA polymerase II promoter"/>
    <property type="evidence" value="ECO:0007669"/>
    <property type="project" value="InterPro"/>
</dbReference>
<feature type="compositionally biased region" description="Low complexity" evidence="5">
    <location>
        <begin position="79"/>
        <end position="88"/>
    </location>
</feature>
<feature type="region of interest" description="Disordered" evidence="5">
    <location>
        <begin position="79"/>
        <end position="107"/>
    </location>
</feature>